<evidence type="ECO:0000313" key="2">
    <source>
        <dbReference type="EMBL" id="CEM45853.1"/>
    </source>
</evidence>
<accession>A0A0G4HNW2</accession>
<proteinExistence type="predicted"/>
<dbReference type="AlphaFoldDB" id="A0A0G4HNW2"/>
<sequence>MWNTVGVLRKEKNDLSIELKPERSRLSARACRRGLGYTQLRHKLRSSLCMMKESGKLERGGIFLSHNEFMQRSAPSRRDLSRETGSRLLLAALGVPAVSSLLGEEPAFAQTTGEGSGPPSAVVTLERPPKPDLSEFRVGTKDYKRDTLKV</sequence>
<dbReference type="EMBL" id="CDMZ01003303">
    <property type="protein sequence ID" value="CEM45853.1"/>
    <property type="molecule type" value="Genomic_DNA"/>
</dbReference>
<reference evidence="2" key="1">
    <citation type="submission" date="2014-11" db="EMBL/GenBank/DDBJ databases">
        <authorList>
            <person name="Otto D Thomas"/>
            <person name="Naeem Raeece"/>
        </authorList>
    </citation>
    <scope>NUCLEOTIDE SEQUENCE</scope>
</reference>
<organism evidence="2">
    <name type="scientific">Chromera velia CCMP2878</name>
    <dbReference type="NCBI Taxonomy" id="1169474"/>
    <lineage>
        <taxon>Eukaryota</taxon>
        <taxon>Sar</taxon>
        <taxon>Alveolata</taxon>
        <taxon>Colpodellida</taxon>
        <taxon>Chromeraceae</taxon>
        <taxon>Chromera</taxon>
    </lineage>
</organism>
<name>A0A0G4HNW2_9ALVE</name>
<feature type="non-terminal residue" evidence="2">
    <location>
        <position position="150"/>
    </location>
</feature>
<gene>
    <name evidence="2" type="ORF">Cvel_29589</name>
</gene>
<feature type="region of interest" description="Disordered" evidence="1">
    <location>
        <begin position="108"/>
        <end position="150"/>
    </location>
</feature>
<evidence type="ECO:0000256" key="1">
    <source>
        <dbReference type="SAM" id="MobiDB-lite"/>
    </source>
</evidence>
<protein>
    <submittedName>
        <fullName evidence="2">Uncharacterized protein</fullName>
    </submittedName>
</protein>
<feature type="compositionally biased region" description="Basic and acidic residues" evidence="1">
    <location>
        <begin position="127"/>
        <end position="150"/>
    </location>
</feature>